<keyword evidence="3" id="KW-1185">Reference proteome</keyword>
<dbReference type="InterPro" id="IPR013766">
    <property type="entry name" value="Thioredoxin_domain"/>
</dbReference>
<dbReference type="InterPro" id="IPR050553">
    <property type="entry name" value="Thioredoxin_ResA/DsbE_sf"/>
</dbReference>
<dbReference type="CDD" id="cd02966">
    <property type="entry name" value="TlpA_like_family"/>
    <property type="match status" value="1"/>
</dbReference>
<dbReference type="InterPro" id="IPR036249">
    <property type="entry name" value="Thioredoxin-like_sf"/>
</dbReference>
<dbReference type="PANTHER" id="PTHR42852:SF17">
    <property type="entry name" value="THIOREDOXIN-LIKE PROTEIN HI_1115"/>
    <property type="match status" value="1"/>
</dbReference>
<dbReference type="GO" id="GO:0016491">
    <property type="term" value="F:oxidoreductase activity"/>
    <property type="evidence" value="ECO:0007669"/>
    <property type="project" value="InterPro"/>
</dbReference>
<dbReference type="RefSeq" id="WP_147389649.1">
    <property type="nucleotide sequence ID" value="NZ_AQHF01000020.1"/>
</dbReference>
<accession>A0A8I0T386</accession>
<dbReference type="PANTHER" id="PTHR42852">
    <property type="entry name" value="THIOL:DISULFIDE INTERCHANGE PROTEIN DSBE"/>
    <property type="match status" value="1"/>
</dbReference>
<dbReference type="InterPro" id="IPR013740">
    <property type="entry name" value="Redoxin"/>
</dbReference>
<reference evidence="2 3" key="1">
    <citation type="submission" date="2015-06" db="EMBL/GenBank/DDBJ databases">
        <title>Genome sequence of Pseudoalteromonas peptidolytica.</title>
        <authorList>
            <person name="Xie B.-B."/>
            <person name="Rong J.-C."/>
            <person name="Qin Q.-L."/>
            <person name="Zhang Y.-Z."/>
        </authorList>
    </citation>
    <scope>NUCLEOTIDE SEQUENCE [LARGE SCALE GENOMIC DNA]</scope>
    <source>
        <strain evidence="2 3">F12-50-A1</strain>
    </source>
</reference>
<dbReference type="AlphaFoldDB" id="A0A8I0T386"/>
<comment type="caution">
    <text evidence="2">The sequence shown here is derived from an EMBL/GenBank/DDBJ whole genome shotgun (WGS) entry which is preliminary data.</text>
</comment>
<dbReference type="Pfam" id="PF08534">
    <property type="entry name" value="Redoxin"/>
    <property type="match status" value="1"/>
</dbReference>
<gene>
    <name evidence="2" type="ORF">PPEP_a0600</name>
</gene>
<dbReference type="PROSITE" id="PS51352">
    <property type="entry name" value="THIOREDOXIN_2"/>
    <property type="match status" value="1"/>
</dbReference>
<protein>
    <recommendedName>
        <fullName evidence="1">Thioredoxin domain-containing protein</fullName>
    </recommendedName>
</protein>
<dbReference type="EMBL" id="AQHF01000020">
    <property type="protein sequence ID" value="MBE0345675.1"/>
    <property type="molecule type" value="Genomic_DNA"/>
</dbReference>
<evidence type="ECO:0000259" key="1">
    <source>
        <dbReference type="PROSITE" id="PS51352"/>
    </source>
</evidence>
<proteinExistence type="predicted"/>
<evidence type="ECO:0000313" key="2">
    <source>
        <dbReference type="EMBL" id="MBE0345675.1"/>
    </source>
</evidence>
<dbReference type="Proteomes" id="UP000660708">
    <property type="component" value="Unassembled WGS sequence"/>
</dbReference>
<dbReference type="Gene3D" id="3.40.30.10">
    <property type="entry name" value="Glutaredoxin"/>
    <property type="match status" value="1"/>
</dbReference>
<organism evidence="2 3">
    <name type="scientific">Pseudoalteromonas peptidolytica F12-50-A1</name>
    <dbReference type="NCBI Taxonomy" id="1315280"/>
    <lineage>
        <taxon>Bacteria</taxon>
        <taxon>Pseudomonadati</taxon>
        <taxon>Pseudomonadota</taxon>
        <taxon>Gammaproteobacteria</taxon>
        <taxon>Alteromonadales</taxon>
        <taxon>Pseudoalteromonadaceae</taxon>
        <taxon>Pseudoalteromonas</taxon>
    </lineage>
</organism>
<name>A0A8I0T386_9GAMM</name>
<dbReference type="SUPFAM" id="SSF52833">
    <property type="entry name" value="Thioredoxin-like"/>
    <property type="match status" value="1"/>
</dbReference>
<feature type="domain" description="Thioredoxin" evidence="1">
    <location>
        <begin position="29"/>
        <end position="160"/>
    </location>
</feature>
<sequence>MLKLLGQAFVIVLVFFAVSTYQERNMLPDSGAQMAPPFHLPMLQSKQTYSSIQLKGQQSVVYFFAPWCGVCRVSMPNIDKLHQQGKVKAVAIALDYRSTEEVTKFVSDLQLEMPVLLGDQATATDYKVQAYPTYYVLDENFMITERSVGYSSEIGIRARL</sequence>
<evidence type="ECO:0000313" key="3">
    <source>
        <dbReference type="Proteomes" id="UP000660708"/>
    </source>
</evidence>